<dbReference type="Proteomes" id="UP000010824">
    <property type="component" value="Chromosome"/>
</dbReference>
<reference evidence="1 2" key="2">
    <citation type="journal article" date="2014" name="Genome Announc.">
        <title>Complete Genome Sequence of Methanoregula formicica SMSPT, a Mesophilic Hydrogenotrophic Methanogen Isolated from a Methanogenic Upflow Anaerobic Sludge Blanket Reactor.</title>
        <authorList>
            <person name="Yamamoto K."/>
            <person name="Tamaki H."/>
            <person name="Cadillo-Quiroz H."/>
            <person name="Imachi H."/>
            <person name="Kyrpides N."/>
            <person name="Woyke T."/>
            <person name="Goodwin L."/>
            <person name="Zinder S.H."/>
            <person name="Kamagata Y."/>
            <person name="Liu W.T."/>
        </authorList>
    </citation>
    <scope>NUCLEOTIDE SEQUENCE [LARGE SCALE GENOMIC DNA]</scope>
    <source>
        <strain evidence="2">DSM 22288 / NBRC 105244 / SMSP</strain>
    </source>
</reference>
<evidence type="ECO:0000313" key="2">
    <source>
        <dbReference type="Proteomes" id="UP000010824"/>
    </source>
</evidence>
<dbReference type="STRING" id="593750.Metfor_0106"/>
<dbReference type="OrthoDB" id="106691at2157"/>
<dbReference type="InParanoid" id="L0H8Z9"/>
<sequence precursor="true">MMKQFTKISIISVIIASLVIASFPAAALTKEGGQDLSPSSTGIGIDEAKNRIVDFDGNSKNLNSLDFKYHGSIKFPYGEVYDFSEGKNRYYVNKENGDIEFAYFSDARSSSHRVHIDKQQAKNNAEIFAKEKYKTFITRNMELTESTLIDHGAGGQEYAFVWSEKINGVSTLNKIYITVDSDNGKIISYLAKERETKINLEPNVRQSDAVRAALEQFGNLKDSRTDAYLSLASPEPDVQQLVWIVKVNAAPVDGLVQGGQVVVDAQNGKIILFNPFN</sequence>
<dbReference type="EMBL" id="CP003167">
    <property type="protein sequence ID" value="AGB01192.1"/>
    <property type="molecule type" value="Genomic_DNA"/>
</dbReference>
<dbReference type="KEGG" id="mfo:Metfor_0106"/>
<name>L0H8Z9_METFS</name>
<protein>
    <submittedName>
        <fullName evidence="1">Peptidase propeptide domain-containing protein</fullName>
    </submittedName>
</protein>
<reference evidence="2" key="1">
    <citation type="submission" date="2011-12" db="EMBL/GenBank/DDBJ databases">
        <title>Complete sequence of Methanoregula formicicum SMSP.</title>
        <authorList>
            <person name="Lucas S."/>
            <person name="Han J."/>
            <person name="Lapidus A."/>
            <person name="Cheng J.-F."/>
            <person name="Goodwin L."/>
            <person name="Pitluck S."/>
            <person name="Peters L."/>
            <person name="Ovchinnikova G."/>
            <person name="Teshima H."/>
            <person name="Detter J.C."/>
            <person name="Han C."/>
            <person name="Tapia R."/>
            <person name="Land M."/>
            <person name="Hauser L."/>
            <person name="Kyrpides N."/>
            <person name="Ivanova N."/>
            <person name="Pagani I."/>
            <person name="Imachi H."/>
            <person name="Tamaki H."/>
            <person name="Sekiguchi Y."/>
            <person name="Kamagata Y."/>
            <person name="Cadillo-Quiroz H."/>
            <person name="Zinder S."/>
            <person name="Liu W.-T."/>
            <person name="Woyke T."/>
        </authorList>
    </citation>
    <scope>NUCLEOTIDE SEQUENCE [LARGE SCALE GENOMIC DNA]</scope>
    <source>
        <strain evidence="2">DSM 22288 / NBRC 105244 / SMSP</strain>
    </source>
</reference>
<dbReference type="HOGENOM" id="CLU_083801_0_0_2"/>
<gene>
    <name evidence="1" type="ordered locus">Metfor_0106</name>
</gene>
<proteinExistence type="predicted"/>
<organism evidence="1 2">
    <name type="scientific">Methanoregula formicica (strain DSM 22288 / NBRC 105244 / SMSP)</name>
    <dbReference type="NCBI Taxonomy" id="593750"/>
    <lineage>
        <taxon>Archaea</taxon>
        <taxon>Methanobacteriati</taxon>
        <taxon>Methanobacteriota</taxon>
        <taxon>Stenosarchaea group</taxon>
        <taxon>Methanomicrobia</taxon>
        <taxon>Methanomicrobiales</taxon>
        <taxon>Methanoregulaceae</taxon>
        <taxon>Methanoregula</taxon>
    </lineage>
</organism>
<accession>L0H8Z9</accession>
<dbReference type="RefSeq" id="WP_015284156.1">
    <property type="nucleotide sequence ID" value="NC_019943.1"/>
</dbReference>
<evidence type="ECO:0000313" key="1">
    <source>
        <dbReference type="EMBL" id="AGB01192.1"/>
    </source>
</evidence>
<dbReference type="AlphaFoldDB" id="L0H8Z9"/>
<dbReference type="eggNOG" id="arCOG06558">
    <property type="taxonomic scope" value="Archaea"/>
</dbReference>
<dbReference type="GeneID" id="14308779"/>
<keyword evidence="2" id="KW-1185">Reference proteome</keyword>